<sequence>MGRMDTIDKDEPLITDTAINDRVARLIGRACRAQLWLLFLDERSVMLPTLMPNDELPSPLDAELAEGIASMLRQAIAGTPIESVILVWERPGGPIATTEDKQSAAALAWACADEGVPVRAQLISHDFGVRTLGAEEFTDVLDVPVL</sequence>
<evidence type="ECO:0008006" key="3">
    <source>
        <dbReference type="Google" id="ProtNLM"/>
    </source>
</evidence>
<name>A0ABP7ZIC8_9MICO</name>
<comment type="caution">
    <text evidence="1">The sequence shown here is derived from an EMBL/GenBank/DDBJ whole genome shotgun (WGS) entry which is preliminary data.</text>
</comment>
<dbReference type="EMBL" id="BAABBV010000001">
    <property type="protein sequence ID" value="GAA4159188.1"/>
    <property type="molecule type" value="Genomic_DNA"/>
</dbReference>
<evidence type="ECO:0000313" key="2">
    <source>
        <dbReference type="Proteomes" id="UP001415169"/>
    </source>
</evidence>
<organism evidence="1 2">
    <name type="scientific">Gryllotalpicola daejeonensis</name>
    <dbReference type="NCBI Taxonomy" id="993087"/>
    <lineage>
        <taxon>Bacteria</taxon>
        <taxon>Bacillati</taxon>
        <taxon>Actinomycetota</taxon>
        <taxon>Actinomycetes</taxon>
        <taxon>Micrococcales</taxon>
        <taxon>Microbacteriaceae</taxon>
        <taxon>Gryllotalpicola</taxon>
    </lineage>
</organism>
<gene>
    <name evidence="1" type="ORF">GCM10022286_13160</name>
</gene>
<accession>A0ABP7ZIC8</accession>
<reference evidence="1" key="2">
    <citation type="submission" date="2023-12" db="EMBL/GenBank/DDBJ databases">
        <authorList>
            <person name="Sun Q."/>
            <person name="Inoue M."/>
        </authorList>
    </citation>
    <scope>NUCLEOTIDE SEQUENCE</scope>
    <source>
        <strain evidence="1">JCM 17590</strain>
    </source>
</reference>
<protein>
    <recommendedName>
        <fullName evidence="3">RadC-like JAB domain-containing protein</fullName>
    </recommendedName>
</protein>
<evidence type="ECO:0000313" key="1">
    <source>
        <dbReference type="EMBL" id="GAA4159188.1"/>
    </source>
</evidence>
<keyword evidence="2" id="KW-1185">Reference proteome</keyword>
<dbReference type="Proteomes" id="UP001415169">
    <property type="component" value="Unassembled WGS sequence"/>
</dbReference>
<reference evidence="1" key="1">
    <citation type="journal article" date="2014" name="Int. J. Syst. Evol. Microbiol.">
        <title>Complete genome of a new Firmicutes species belonging to the dominant human colonic microbiota ('Ruminococcus bicirculans') reveals two chromosomes and a selective capacity to utilize plant glucans.</title>
        <authorList>
            <consortium name="NISC Comparative Sequencing Program"/>
            <person name="Wegmann U."/>
            <person name="Louis P."/>
            <person name="Goesmann A."/>
            <person name="Henrissat B."/>
            <person name="Duncan S.H."/>
            <person name="Flint H.J."/>
        </authorList>
    </citation>
    <scope>NUCLEOTIDE SEQUENCE</scope>
    <source>
        <strain evidence="1">JCM 17590</strain>
    </source>
</reference>
<proteinExistence type="predicted"/>